<accession>A0A2P5C3V3</accession>
<dbReference type="EMBL" id="JXTC01000418">
    <property type="protein sequence ID" value="PON55654.1"/>
    <property type="molecule type" value="Genomic_DNA"/>
</dbReference>
<gene>
    <name evidence="1" type="ORF">TorRG33x02_298690</name>
</gene>
<dbReference type="Proteomes" id="UP000237000">
    <property type="component" value="Unassembled WGS sequence"/>
</dbReference>
<name>A0A2P5C3V3_TREOI</name>
<feature type="non-terminal residue" evidence="1">
    <location>
        <position position="1"/>
    </location>
</feature>
<dbReference type="InParanoid" id="A0A2P5C3V3"/>
<sequence>ALLGEMKRMMRAELEPIHERMDRLEGETAAGQPQNAPIRQPLRRVQLDEQWDDDEDVEEWEKITYIHFFTYLDGRSEESGYFLSHT</sequence>
<proteinExistence type="predicted"/>
<evidence type="ECO:0000313" key="1">
    <source>
        <dbReference type="EMBL" id="PON55654.1"/>
    </source>
</evidence>
<evidence type="ECO:0000313" key="2">
    <source>
        <dbReference type="Proteomes" id="UP000237000"/>
    </source>
</evidence>
<dbReference type="AlphaFoldDB" id="A0A2P5C3V3"/>
<protein>
    <submittedName>
        <fullName evidence="1">Uncharacterized protein</fullName>
    </submittedName>
</protein>
<reference evidence="2" key="1">
    <citation type="submission" date="2016-06" db="EMBL/GenBank/DDBJ databases">
        <title>Parallel loss of symbiosis genes in relatives of nitrogen-fixing non-legume Parasponia.</title>
        <authorList>
            <person name="Van Velzen R."/>
            <person name="Holmer R."/>
            <person name="Bu F."/>
            <person name="Rutten L."/>
            <person name="Van Zeijl A."/>
            <person name="Liu W."/>
            <person name="Santuari L."/>
            <person name="Cao Q."/>
            <person name="Sharma T."/>
            <person name="Shen D."/>
            <person name="Roswanjaya Y."/>
            <person name="Wardhani T."/>
            <person name="Kalhor M.S."/>
            <person name="Jansen J."/>
            <person name="Van den Hoogen J."/>
            <person name="Gungor B."/>
            <person name="Hartog M."/>
            <person name="Hontelez J."/>
            <person name="Verver J."/>
            <person name="Yang W.-C."/>
            <person name="Schijlen E."/>
            <person name="Repin R."/>
            <person name="Schilthuizen M."/>
            <person name="Schranz E."/>
            <person name="Heidstra R."/>
            <person name="Miyata K."/>
            <person name="Fedorova E."/>
            <person name="Kohlen W."/>
            <person name="Bisseling T."/>
            <person name="Smit S."/>
            <person name="Geurts R."/>
        </authorList>
    </citation>
    <scope>NUCLEOTIDE SEQUENCE [LARGE SCALE GENOMIC DNA]</scope>
    <source>
        <strain evidence="2">cv. RG33-2</strain>
    </source>
</reference>
<keyword evidence="2" id="KW-1185">Reference proteome</keyword>
<dbReference type="OrthoDB" id="1686764at2759"/>
<organism evidence="1 2">
    <name type="scientific">Trema orientale</name>
    <name type="common">Charcoal tree</name>
    <name type="synonym">Celtis orientalis</name>
    <dbReference type="NCBI Taxonomy" id="63057"/>
    <lineage>
        <taxon>Eukaryota</taxon>
        <taxon>Viridiplantae</taxon>
        <taxon>Streptophyta</taxon>
        <taxon>Embryophyta</taxon>
        <taxon>Tracheophyta</taxon>
        <taxon>Spermatophyta</taxon>
        <taxon>Magnoliopsida</taxon>
        <taxon>eudicotyledons</taxon>
        <taxon>Gunneridae</taxon>
        <taxon>Pentapetalae</taxon>
        <taxon>rosids</taxon>
        <taxon>fabids</taxon>
        <taxon>Rosales</taxon>
        <taxon>Cannabaceae</taxon>
        <taxon>Trema</taxon>
    </lineage>
</organism>
<comment type="caution">
    <text evidence="1">The sequence shown here is derived from an EMBL/GenBank/DDBJ whole genome shotgun (WGS) entry which is preliminary data.</text>
</comment>